<reference evidence="2" key="2">
    <citation type="submission" date="2021-09" db="EMBL/GenBank/DDBJ databases">
        <authorList>
            <person name="Jia N."/>
            <person name="Wang J."/>
            <person name="Shi W."/>
            <person name="Du L."/>
            <person name="Sun Y."/>
            <person name="Zhan W."/>
            <person name="Jiang J."/>
            <person name="Wang Q."/>
            <person name="Zhang B."/>
            <person name="Ji P."/>
            <person name="Sakyi L.B."/>
            <person name="Cui X."/>
            <person name="Yuan T."/>
            <person name="Jiang B."/>
            <person name="Yang W."/>
            <person name="Lam T.T.-Y."/>
            <person name="Chang Q."/>
            <person name="Ding S."/>
            <person name="Wang X."/>
            <person name="Zhu J."/>
            <person name="Ruan X."/>
            <person name="Zhao L."/>
            <person name="Wei J."/>
            <person name="Que T."/>
            <person name="Du C."/>
            <person name="Cheng J."/>
            <person name="Dai P."/>
            <person name="Han X."/>
            <person name="Huang E."/>
            <person name="Gao Y."/>
            <person name="Liu J."/>
            <person name="Shao H."/>
            <person name="Ye R."/>
            <person name="Li L."/>
            <person name="Wei W."/>
            <person name="Wang X."/>
            <person name="Wang C."/>
            <person name="Huo Q."/>
            <person name="Li W."/>
            <person name="Guo W."/>
            <person name="Chen H."/>
            <person name="Chen S."/>
            <person name="Zhou L."/>
            <person name="Zhou L."/>
            <person name="Ni X."/>
            <person name="Tian J."/>
            <person name="Zhou Y."/>
            <person name="Sheng Y."/>
            <person name="Liu T."/>
            <person name="Pan Y."/>
            <person name="Xia L."/>
            <person name="Li J."/>
            <person name="Zhao F."/>
            <person name="Cao W."/>
        </authorList>
    </citation>
    <scope>NUCLEOTIDE SEQUENCE</scope>
    <source>
        <strain evidence="2">Rmic-2018</strain>
        <tissue evidence="2">Larvae</tissue>
    </source>
</reference>
<reference evidence="2" key="1">
    <citation type="journal article" date="2020" name="Cell">
        <title>Large-Scale Comparative Analyses of Tick Genomes Elucidate Their Genetic Diversity and Vector Capacities.</title>
        <authorList>
            <consortium name="Tick Genome and Microbiome Consortium (TIGMIC)"/>
            <person name="Jia N."/>
            <person name="Wang J."/>
            <person name="Shi W."/>
            <person name="Du L."/>
            <person name="Sun Y."/>
            <person name="Zhan W."/>
            <person name="Jiang J.F."/>
            <person name="Wang Q."/>
            <person name="Zhang B."/>
            <person name="Ji P."/>
            <person name="Bell-Sakyi L."/>
            <person name="Cui X.M."/>
            <person name="Yuan T.T."/>
            <person name="Jiang B.G."/>
            <person name="Yang W.F."/>
            <person name="Lam T.T."/>
            <person name="Chang Q.C."/>
            <person name="Ding S.J."/>
            <person name="Wang X.J."/>
            <person name="Zhu J.G."/>
            <person name="Ruan X.D."/>
            <person name="Zhao L."/>
            <person name="Wei J.T."/>
            <person name="Ye R.Z."/>
            <person name="Que T.C."/>
            <person name="Du C.H."/>
            <person name="Zhou Y.H."/>
            <person name="Cheng J.X."/>
            <person name="Dai P.F."/>
            <person name="Guo W.B."/>
            <person name="Han X.H."/>
            <person name="Huang E.J."/>
            <person name="Li L.F."/>
            <person name="Wei W."/>
            <person name="Gao Y.C."/>
            <person name="Liu J.Z."/>
            <person name="Shao H.Z."/>
            <person name="Wang X."/>
            <person name="Wang C.C."/>
            <person name="Yang T.C."/>
            <person name="Huo Q.B."/>
            <person name="Li W."/>
            <person name="Chen H.Y."/>
            <person name="Chen S.E."/>
            <person name="Zhou L.G."/>
            <person name="Ni X.B."/>
            <person name="Tian J.H."/>
            <person name="Sheng Y."/>
            <person name="Liu T."/>
            <person name="Pan Y.S."/>
            <person name="Xia L.Y."/>
            <person name="Li J."/>
            <person name="Zhao F."/>
            <person name="Cao W.C."/>
        </authorList>
    </citation>
    <scope>NUCLEOTIDE SEQUENCE</scope>
    <source>
        <strain evidence="2">Rmic-2018</strain>
    </source>
</reference>
<name>A0A9J6DJ08_RHIMP</name>
<dbReference type="AlphaFoldDB" id="A0A9J6DJ08"/>
<feature type="region of interest" description="Disordered" evidence="1">
    <location>
        <begin position="1"/>
        <end position="46"/>
    </location>
</feature>
<gene>
    <name evidence="2" type="ORF">HPB51_023090</name>
</gene>
<evidence type="ECO:0000313" key="2">
    <source>
        <dbReference type="EMBL" id="KAH8022212.1"/>
    </source>
</evidence>
<accession>A0A9J6DJ08</accession>
<dbReference type="EMBL" id="JABSTU010000009">
    <property type="protein sequence ID" value="KAH8022212.1"/>
    <property type="molecule type" value="Genomic_DNA"/>
</dbReference>
<dbReference type="Proteomes" id="UP000821866">
    <property type="component" value="Chromosome 7"/>
</dbReference>
<protein>
    <submittedName>
        <fullName evidence="2">Uncharacterized protein</fullName>
    </submittedName>
</protein>
<feature type="region of interest" description="Disordered" evidence="1">
    <location>
        <begin position="121"/>
        <end position="166"/>
    </location>
</feature>
<keyword evidence="3" id="KW-1185">Reference proteome</keyword>
<proteinExistence type="predicted"/>
<organism evidence="2 3">
    <name type="scientific">Rhipicephalus microplus</name>
    <name type="common">Cattle tick</name>
    <name type="synonym">Boophilus microplus</name>
    <dbReference type="NCBI Taxonomy" id="6941"/>
    <lineage>
        <taxon>Eukaryota</taxon>
        <taxon>Metazoa</taxon>
        <taxon>Ecdysozoa</taxon>
        <taxon>Arthropoda</taxon>
        <taxon>Chelicerata</taxon>
        <taxon>Arachnida</taxon>
        <taxon>Acari</taxon>
        <taxon>Parasitiformes</taxon>
        <taxon>Ixodida</taxon>
        <taxon>Ixodoidea</taxon>
        <taxon>Ixodidae</taxon>
        <taxon>Rhipicephalinae</taxon>
        <taxon>Rhipicephalus</taxon>
        <taxon>Boophilus</taxon>
    </lineage>
</organism>
<evidence type="ECO:0000256" key="1">
    <source>
        <dbReference type="SAM" id="MobiDB-lite"/>
    </source>
</evidence>
<sequence length="166" mass="17789">MQTLETFSPSPKVRDNGSAPLQPPPPLPADHSYHEYTHTTTPFRRAPISDKRAAAAVAVGHIGQPRERPRRLSLRAAIADHSGSWAWSTGAFPGSSCCHQTSVPSTLFPQPTSPPVSFTCLPSSSRKNQERLRHGRTVSDADSAAAALCHPRTDGPPGRTEPGRAV</sequence>
<evidence type="ECO:0000313" key="3">
    <source>
        <dbReference type="Proteomes" id="UP000821866"/>
    </source>
</evidence>
<comment type="caution">
    <text evidence="2">The sequence shown here is derived from an EMBL/GenBank/DDBJ whole genome shotgun (WGS) entry which is preliminary data.</text>
</comment>